<comment type="caution">
    <text evidence="3">The sequence shown here is derived from an EMBL/GenBank/DDBJ whole genome shotgun (WGS) entry which is preliminary data.</text>
</comment>
<keyword evidence="1" id="KW-0472">Membrane</keyword>
<feature type="transmembrane region" description="Helical" evidence="1">
    <location>
        <begin position="110"/>
        <end position="127"/>
    </location>
</feature>
<evidence type="ECO:0000256" key="1">
    <source>
        <dbReference type="SAM" id="Phobius"/>
    </source>
</evidence>
<sequence>MASKTSSALQRYSVDQLKVGMYISSLDVPICNTPFPVEGFYICTEDDILKLSKFCRSAEVNIKKSAFVQQCHSVLQLEVVDLPKAITTGYNAAAQQAQKRYKKQPKKPSRVKNLLGLGMIALVMWYFI</sequence>
<evidence type="ECO:0000313" key="3">
    <source>
        <dbReference type="EMBL" id="GAA3936146.1"/>
    </source>
</evidence>
<accession>A0ABP7N486</accession>
<protein>
    <recommendedName>
        <fullName evidence="2">DUF3391 domain-containing protein</fullName>
    </recommendedName>
</protein>
<feature type="domain" description="DUF3391" evidence="2">
    <location>
        <begin position="10"/>
        <end position="88"/>
    </location>
</feature>
<dbReference type="InterPro" id="IPR021812">
    <property type="entry name" value="DUF3391"/>
</dbReference>
<keyword evidence="4" id="KW-1185">Reference proteome</keyword>
<dbReference type="Pfam" id="PF11871">
    <property type="entry name" value="DUF3391"/>
    <property type="match status" value="1"/>
</dbReference>
<evidence type="ECO:0000313" key="4">
    <source>
        <dbReference type="Proteomes" id="UP001501565"/>
    </source>
</evidence>
<dbReference type="EMBL" id="BAABBN010000012">
    <property type="protein sequence ID" value="GAA3936146.1"/>
    <property type="molecule type" value="Genomic_DNA"/>
</dbReference>
<name>A0ABP7N486_9GAMM</name>
<dbReference type="Proteomes" id="UP001501565">
    <property type="component" value="Unassembled WGS sequence"/>
</dbReference>
<organism evidence="3 4">
    <name type="scientific">Litoribacillus peritrichatus</name>
    <dbReference type="NCBI Taxonomy" id="718191"/>
    <lineage>
        <taxon>Bacteria</taxon>
        <taxon>Pseudomonadati</taxon>
        <taxon>Pseudomonadota</taxon>
        <taxon>Gammaproteobacteria</taxon>
        <taxon>Oceanospirillales</taxon>
        <taxon>Oceanospirillaceae</taxon>
        <taxon>Litoribacillus</taxon>
    </lineage>
</organism>
<evidence type="ECO:0000259" key="2">
    <source>
        <dbReference type="Pfam" id="PF11871"/>
    </source>
</evidence>
<keyword evidence="1" id="KW-1133">Transmembrane helix</keyword>
<dbReference type="RefSeq" id="WP_344799975.1">
    <property type="nucleotide sequence ID" value="NZ_BAABBN010000012.1"/>
</dbReference>
<keyword evidence="1" id="KW-0812">Transmembrane</keyword>
<proteinExistence type="predicted"/>
<gene>
    <name evidence="3" type="ORF">GCM10022277_35750</name>
</gene>
<reference evidence="4" key="1">
    <citation type="journal article" date="2019" name="Int. J. Syst. Evol. Microbiol.">
        <title>The Global Catalogue of Microorganisms (GCM) 10K type strain sequencing project: providing services to taxonomists for standard genome sequencing and annotation.</title>
        <authorList>
            <consortium name="The Broad Institute Genomics Platform"/>
            <consortium name="The Broad Institute Genome Sequencing Center for Infectious Disease"/>
            <person name="Wu L."/>
            <person name="Ma J."/>
        </authorList>
    </citation>
    <scope>NUCLEOTIDE SEQUENCE [LARGE SCALE GENOMIC DNA]</scope>
    <source>
        <strain evidence="4">JCM 17551</strain>
    </source>
</reference>